<accession>A0A9N9RP82</accession>
<keyword evidence="1" id="KW-1133">Transmembrane helix</keyword>
<proteinExistence type="predicted"/>
<feature type="transmembrane region" description="Helical" evidence="1">
    <location>
        <begin position="229"/>
        <end position="248"/>
    </location>
</feature>
<dbReference type="OrthoDB" id="10265389at2759"/>
<feature type="transmembrane region" description="Helical" evidence="1">
    <location>
        <begin position="546"/>
        <end position="568"/>
    </location>
</feature>
<dbReference type="Proteomes" id="UP001153620">
    <property type="component" value="Chromosome 1"/>
</dbReference>
<dbReference type="GO" id="GO:0016747">
    <property type="term" value="F:acyltransferase activity, transferring groups other than amino-acyl groups"/>
    <property type="evidence" value="ECO:0007669"/>
    <property type="project" value="InterPro"/>
</dbReference>
<feature type="transmembrane region" description="Helical" evidence="1">
    <location>
        <begin position="191"/>
        <end position="209"/>
    </location>
</feature>
<dbReference type="EMBL" id="OU895877">
    <property type="protein sequence ID" value="CAG9800765.1"/>
    <property type="molecule type" value="Genomic_DNA"/>
</dbReference>
<evidence type="ECO:0000313" key="4">
    <source>
        <dbReference type="Proteomes" id="UP001153620"/>
    </source>
</evidence>
<keyword evidence="4" id="KW-1185">Reference proteome</keyword>
<feature type="transmembrane region" description="Helical" evidence="1">
    <location>
        <begin position="361"/>
        <end position="381"/>
    </location>
</feature>
<feature type="domain" description="Acyltransferase 3" evidence="2">
    <location>
        <begin position="184"/>
        <end position="564"/>
    </location>
</feature>
<evidence type="ECO:0000259" key="2">
    <source>
        <dbReference type="Pfam" id="PF01757"/>
    </source>
</evidence>
<organism evidence="3 4">
    <name type="scientific">Chironomus riparius</name>
    <dbReference type="NCBI Taxonomy" id="315576"/>
    <lineage>
        <taxon>Eukaryota</taxon>
        <taxon>Metazoa</taxon>
        <taxon>Ecdysozoa</taxon>
        <taxon>Arthropoda</taxon>
        <taxon>Hexapoda</taxon>
        <taxon>Insecta</taxon>
        <taxon>Pterygota</taxon>
        <taxon>Neoptera</taxon>
        <taxon>Endopterygota</taxon>
        <taxon>Diptera</taxon>
        <taxon>Nematocera</taxon>
        <taxon>Chironomoidea</taxon>
        <taxon>Chironomidae</taxon>
        <taxon>Chironominae</taxon>
        <taxon>Chironomus</taxon>
    </lineage>
</organism>
<feature type="transmembrane region" description="Helical" evidence="1">
    <location>
        <begin position="438"/>
        <end position="457"/>
    </location>
</feature>
<evidence type="ECO:0000256" key="1">
    <source>
        <dbReference type="SAM" id="Phobius"/>
    </source>
</evidence>
<dbReference type="InterPro" id="IPR052728">
    <property type="entry name" value="O2_lipid_transport_reg"/>
</dbReference>
<keyword evidence="1" id="KW-0472">Membrane</keyword>
<dbReference type="PANTHER" id="PTHR11161">
    <property type="entry name" value="O-ACYLTRANSFERASE"/>
    <property type="match status" value="1"/>
</dbReference>
<feature type="transmembrane region" description="Helical" evidence="1">
    <location>
        <begin position="506"/>
        <end position="534"/>
    </location>
</feature>
<reference evidence="3" key="2">
    <citation type="submission" date="2022-10" db="EMBL/GenBank/DDBJ databases">
        <authorList>
            <consortium name="ENA_rothamsted_submissions"/>
            <consortium name="culmorum"/>
            <person name="King R."/>
        </authorList>
    </citation>
    <scope>NUCLEOTIDE SEQUENCE</scope>
</reference>
<feature type="transmembrane region" description="Helical" evidence="1">
    <location>
        <begin position="133"/>
        <end position="155"/>
    </location>
</feature>
<feature type="transmembrane region" description="Helical" evidence="1">
    <location>
        <begin position="463"/>
        <end position="485"/>
    </location>
</feature>
<feature type="transmembrane region" description="Helical" evidence="1">
    <location>
        <begin position="269"/>
        <end position="287"/>
    </location>
</feature>
<gene>
    <name evidence="3" type="ORF">CHIRRI_LOCUS3703</name>
</gene>
<feature type="transmembrane region" description="Helical" evidence="1">
    <location>
        <begin position="408"/>
        <end position="426"/>
    </location>
</feature>
<keyword evidence="1" id="KW-0812">Transmembrane</keyword>
<dbReference type="AlphaFoldDB" id="A0A9N9RP82"/>
<evidence type="ECO:0000313" key="3">
    <source>
        <dbReference type="EMBL" id="CAG9800765.1"/>
    </source>
</evidence>
<name>A0A9N9RP82_9DIPT</name>
<protein>
    <recommendedName>
        <fullName evidence="2">Acyltransferase 3 domain-containing protein</fullName>
    </recommendedName>
</protein>
<sequence>MSVCEYFLKSYQNLSSDDQWIQKSNSYDFGDFDSCISTRDNSSSIVGKHCLIKYHAENVIPVIPRLSPRNLKWKNIDVSFGGAVCVPNECGNDAIKAITDQLFNGTMLSLSTDYEQEEFCQIQKRISFTISDYFVIFFILLYLTSILIITWRTFVKKSSSKLLSSFSILENLKSLFENESSSLHYLKLIRAMLYIGLVFFHSVFIRANYPLANSEKMLDFQKSAFSKLVSTFPFGITGFFVISSALTTKKILHLLDKKSLNFFVMLIERYLRTIIVIAVLILLTIFINKLHIYQAPYYFPDQQSKECREYWWTTLLLIQNYYHPATTEMCLPQCWFLSANFQFFLLTPLVIYPIWKWKQSVFLIIPVLLGLAQAFILLFAIENEQHLKKLNFFAITDPHYAKFYLQSHYLASAWIVGMILGIIFHKCKEIKMNLHVKWSLYGFIIFMLFKLFAWNFVFGDLKFNIFLFTIDRLLVALFAGTVLFLSNYLRGDAKLTNLTSTMNIPINLLWIIVDRIGFSLYLVHPAVIIGTVVIRKQPLTLDLVPLFIDAVGDLFISIILAIALYLIVEMPFRKIIKELLSKRISYSNVCQQVLELRKI</sequence>
<dbReference type="PANTHER" id="PTHR11161:SF0">
    <property type="entry name" value="O-ACYLTRANSFERASE LIKE PROTEIN"/>
    <property type="match status" value="1"/>
</dbReference>
<dbReference type="Pfam" id="PF01757">
    <property type="entry name" value="Acyl_transf_3"/>
    <property type="match status" value="1"/>
</dbReference>
<dbReference type="InterPro" id="IPR002656">
    <property type="entry name" value="Acyl_transf_3_dom"/>
</dbReference>
<reference evidence="3" key="1">
    <citation type="submission" date="2022-01" db="EMBL/GenBank/DDBJ databases">
        <authorList>
            <person name="King R."/>
        </authorList>
    </citation>
    <scope>NUCLEOTIDE SEQUENCE</scope>
</reference>